<protein>
    <submittedName>
        <fullName evidence="1">(northern house mosquito) hypothetical protein</fullName>
    </submittedName>
</protein>
<sequence length="196" mass="23379">MFVVAYYQQDIPLFQMNVYEIPRIFRQLLLVRHKQVGIPVGKRKMIGSWILAMPDLLNCCRQAGQHLQYTSVVRHWLNIGWSYEPDTQPSPVLAYKRYYRHWRIAQMFQDLMSLEYKLALELVCCILRTYLMVCNLDSCLVFRKQYTEKPDHQTNKLVLVVLPKMLVSQKMQHSLISICMRYWHPQPELGRYTVHG</sequence>
<dbReference type="EMBL" id="HBUE01183415">
    <property type="protein sequence ID" value="CAG6521608.1"/>
    <property type="molecule type" value="Transcribed_RNA"/>
</dbReference>
<proteinExistence type="predicted"/>
<accession>A0A8D8JLY7</accession>
<name>A0A8D8JLY7_CULPI</name>
<organism evidence="1">
    <name type="scientific">Culex pipiens</name>
    <name type="common">House mosquito</name>
    <dbReference type="NCBI Taxonomy" id="7175"/>
    <lineage>
        <taxon>Eukaryota</taxon>
        <taxon>Metazoa</taxon>
        <taxon>Ecdysozoa</taxon>
        <taxon>Arthropoda</taxon>
        <taxon>Hexapoda</taxon>
        <taxon>Insecta</taxon>
        <taxon>Pterygota</taxon>
        <taxon>Neoptera</taxon>
        <taxon>Endopterygota</taxon>
        <taxon>Diptera</taxon>
        <taxon>Nematocera</taxon>
        <taxon>Culicoidea</taxon>
        <taxon>Culicidae</taxon>
        <taxon>Culicinae</taxon>
        <taxon>Culicini</taxon>
        <taxon>Culex</taxon>
        <taxon>Culex</taxon>
    </lineage>
</organism>
<dbReference type="EMBL" id="HBUE01289081">
    <property type="protein sequence ID" value="CAG6573206.1"/>
    <property type="molecule type" value="Transcribed_RNA"/>
</dbReference>
<evidence type="ECO:0000313" key="1">
    <source>
        <dbReference type="EMBL" id="CAG6573206.1"/>
    </source>
</evidence>
<dbReference type="AlphaFoldDB" id="A0A8D8JLY7"/>
<reference evidence="1" key="1">
    <citation type="submission" date="2021-05" db="EMBL/GenBank/DDBJ databases">
        <authorList>
            <person name="Alioto T."/>
            <person name="Alioto T."/>
            <person name="Gomez Garrido J."/>
        </authorList>
    </citation>
    <scope>NUCLEOTIDE SEQUENCE</scope>
</reference>